<proteinExistence type="evidence at transcript level"/>
<feature type="compositionally biased region" description="Basic residues" evidence="1">
    <location>
        <begin position="501"/>
        <end position="517"/>
    </location>
</feature>
<reference evidence="2" key="1">
    <citation type="journal article" date="2009" name="PLoS Genet.">
        <title>Sequencing, mapping, and analysis of 27,455 maize full-length cDNAs.</title>
        <authorList>
            <person name="Soderlund C."/>
            <person name="Descour A."/>
            <person name="Kudrna D."/>
            <person name="Bomhoff M."/>
            <person name="Boyd L."/>
            <person name="Currie J."/>
            <person name="Angelova A."/>
            <person name="Collura K."/>
            <person name="Wissotski M."/>
            <person name="Ashley E."/>
            <person name="Morrow D."/>
            <person name="Fernandes J."/>
            <person name="Walbot V."/>
            <person name="Yu Y."/>
        </authorList>
    </citation>
    <scope>NUCLEOTIDE SEQUENCE</scope>
    <source>
        <strain evidence="2">B73</strain>
    </source>
</reference>
<evidence type="ECO:0000256" key="1">
    <source>
        <dbReference type="SAM" id="MobiDB-lite"/>
    </source>
</evidence>
<dbReference type="AlphaFoldDB" id="C4IZY0"/>
<protein>
    <submittedName>
        <fullName evidence="2">Uncharacterized protein</fullName>
    </submittedName>
</protein>
<feature type="compositionally biased region" description="Low complexity" evidence="1">
    <location>
        <begin position="469"/>
        <end position="479"/>
    </location>
</feature>
<accession>C4IZY0</accession>
<sequence>MPSPCMHGRRPDHVSRAVHVPARPSVVEVVSPGAVVAALDVVAGRVVGDEAERGGGDEAVVAVHHLHVAEVGGAVGALAGEVPTPHLRGRVRPRRPRVHHLAAELHHVGVPAQVREQERRPVPHQLTRRPQLQPPVPPVWVLPYEQADVELPAVVDRGRRDSGSNGDPVVRLDEAGAVQVVAPGLLVCVGRPICEEPGAAISVQFRAHLPSGLDGVEVVAEGAGDDPDLGEAELRRRRHLGGPHVQAGLGAVELVPRHVPHRVLVAAAGRVAAGVVAGPGLHPEPPGGAGAQHVARRRPPYRHRPLRAPLAAVAPRLREHVVVLLLLGSAADALRRHGPLHGLVLGLLASEHGVVEGRLEVRRHAADDVSVGALDCHVGVPVHPGHASHDPPVRLLALVPRGTEERLLRMRMRPRGGGGVLPAAAATAAVRRGDQGGLARGDDEEEQQEAGDKGGDGWEGSSGGRLLPAADTATATAAATRRRSGSHGRTDDLGLLMLRSRSTRRRERRRRRRRGRRPLSVSHSHSHHLFFLLWSCRHARALA</sequence>
<evidence type="ECO:0000313" key="2">
    <source>
        <dbReference type="EMBL" id="ACR34480.1"/>
    </source>
</evidence>
<organism evidence="2">
    <name type="scientific">Zea mays</name>
    <name type="common">Maize</name>
    <dbReference type="NCBI Taxonomy" id="4577"/>
    <lineage>
        <taxon>Eukaryota</taxon>
        <taxon>Viridiplantae</taxon>
        <taxon>Streptophyta</taxon>
        <taxon>Embryophyta</taxon>
        <taxon>Tracheophyta</taxon>
        <taxon>Spermatophyta</taxon>
        <taxon>Magnoliopsida</taxon>
        <taxon>Liliopsida</taxon>
        <taxon>Poales</taxon>
        <taxon>Poaceae</taxon>
        <taxon>PACMAD clade</taxon>
        <taxon>Panicoideae</taxon>
        <taxon>Andropogonodae</taxon>
        <taxon>Andropogoneae</taxon>
        <taxon>Tripsacinae</taxon>
        <taxon>Zea</taxon>
    </lineage>
</organism>
<reference evidence="2" key="2">
    <citation type="submission" date="2012-06" db="EMBL/GenBank/DDBJ databases">
        <authorList>
            <person name="Yu Y."/>
            <person name="Currie J."/>
            <person name="Lomeli R."/>
            <person name="Angelova A."/>
            <person name="Collura K."/>
            <person name="Wissotski M."/>
            <person name="Campos D."/>
            <person name="Kudrna D."/>
            <person name="Golser W."/>
            <person name="Ashely E."/>
            <person name="Descour A."/>
            <person name="Fernandes J."/>
            <person name="Soderlund C."/>
            <person name="Walbot V."/>
        </authorList>
    </citation>
    <scope>NUCLEOTIDE SEQUENCE</scope>
    <source>
        <strain evidence="2">B73</strain>
    </source>
</reference>
<feature type="region of interest" description="Disordered" evidence="1">
    <location>
        <begin position="433"/>
        <end position="522"/>
    </location>
</feature>
<dbReference type="EMBL" id="BT084127">
    <property type="protein sequence ID" value="ACR34480.1"/>
    <property type="molecule type" value="mRNA"/>
</dbReference>
<name>C4IZY0_MAIZE</name>